<dbReference type="Pfam" id="PF00535">
    <property type="entry name" value="Glycos_transf_2"/>
    <property type="match status" value="1"/>
</dbReference>
<name>A0ABW0LXK2_9BACL</name>
<dbReference type="RefSeq" id="WP_378082429.1">
    <property type="nucleotide sequence ID" value="NZ_JBHSMH010000041.1"/>
</dbReference>
<dbReference type="Gene3D" id="3.90.550.10">
    <property type="entry name" value="Spore Coat Polysaccharide Biosynthesis Protein SpsA, Chain A"/>
    <property type="match status" value="1"/>
</dbReference>
<keyword evidence="3" id="KW-1185">Reference proteome</keyword>
<comment type="caution">
    <text evidence="2">The sequence shown here is derived from an EMBL/GenBank/DDBJ whole genome shotgun (WGS) entry which is preliminary data.</text>
</comment>
<protein>
    <submittedName>
        <fullName evidence="2">Glycosyltransferase family 2 protein</fullName>
        <ecNumber evidence="2">2.4.-.-</ecNumber>
    </submittedName>
</protein>
<dbReference type="EMBL" id="JBHSMH010000041">
    <property type="protein sequence ID" value="MFC5469662.1"/>
    <property type="molecule type" value="Genomic_DNA"/>
</dbReference>
<dbReference type="PANTHER" id="PTHR43685">
    <property type="entry name" value="GLYCOSYLTRANSFERASE"/>
    <property type="match status" value="1"/>
</dbReference>
<evidence type="ECO:0000313" key="3">
    <source>
        <dbReference type="Proteomes" id="UP001596105"/>
    </source>
</evidence>
<dbReference type="InterPro" id="IPR001173">
    <property type="entry name" value="Glyco_trans_2-like"/>
</dbReference>
<sequence>MLKYNIVIILEKGRADIRISVIIPTLNAAPYLSKLLISLQNQSIKPYEIIVVDSTSEDDSAEIARRMGTQVLTVTRGSFDHGRTRNYAASHAIGEVLVFITQDALPSDNRFLENLVQPFDDIDVAAVCGRQVALPDARILERMNIEFNYPLEPMRRSLADVKIYGIKTFFFTNVCSAVRKEVFDKVGGFPAPIVSNEDMILAARCVLSGHSIAYAPEARVDHSHQYTLKQLFNRYFDIGGSLRMNNWLLSYAKAEGEGMRLIKAQFRQLRKPKMWRWIPRWFAESTVKFTGYRMGLVYHAIPQKIRRKCSMHPLFWDQVESTKSI</sequence>
<dbReference type="InterPro" id="IPR029044">
    <property type="entry name" value="Nucleotide-diphossugar_trans"/>
</dbReference>
<accession>A0ABW0LXK2</accession>
<keyword evidence="2" id="KW-0808">Transferase</keyword>
<evidence type="ECO:0000259" key="1">
    <source>
        <dbReference type="Pfam" id="PF00535"/>
    </source>
</evidence>
<evidence type="ECO:0000313" key="2">
    <source>
        <dbReference type="EMBL" id="MFC5469662.1"/>
    </source>
</evidence>
<organism evidence="2 3">
    <name type="scientific">Cohnella suwonensis</name>
    <dbReference type="NCBI Taxonomy" id="696072"/>
    <lineage>
        <taxon>Bacteria</taxon>
        <taxon>Bacillati</taxon>
        <taxon>Bacillota</taxon>
        <taxon>Bacilli</taxon>
        <taxon>Bacillales</taxon>
        <taxon>Paenibacillaceae</taxon>
        <taxon>Cohnella</taxon>
    </lineage>
</organism>
<gene>
    <name evidence="2" type="ORF">ACFPPD_13085</name>
</gene>
<feature type="domain" description="Glycosyltransferase 2-like" evidence="1">
    <location>
        <begin position="20"/>
        <end position="186"/>
    </location>
</feature>
<dbReference type="InterPro" id="IPR050834">
    <property type="entry name" value="Glycosyltransf_2"/>
</dbReference>
<dbReference type="SUPFAM" id="SSF53448">
    <property type="entry name" value="Nucleotide-diphospho-sugar transferases"/>
    <property type="match status" value="1"/>
</dbReference>
<dbReference type="PANTHER" id="PTHR43685:SF13">
    <property type="entry name" value="O ANTIGEN BIOSYNTHESIS RHAMNOSYLTRANSFERASE RFBN"/>
    <property type="match status" value="1"/>
</dbReference>
<dbReference type="EC" id="2.4.-.-" evidence="2"/>
<reference evidence="3" key="1">
    <citation type="journal article" date="2019" name="Int. J. Syst. Evol. Microbiol.">
        <title>The Global Catalogue of Microorganisms (GCM) 10K type strain sequencing project: providing services to taxonomists for standard genome sequencing and annotation.</title>
        <authorList>
            <consortium name="The Broad Institute Genomics Platform"/>
            <consortium name="The Broad Institute Genome Sequencing Center for Infectious Disease"/>
            <person name="Wu L."/>
            <person name="Ma J."/>
        </authorList>
    </citation>
    <scope>NUCLEOTIDE SEQUENCE [LARGE SCALE GENOMIC DNA]</scope>
    <source>
        <strain evidence="3">CCUG 57113</strain>
    </source>
</reference>
<dbReference type="Proteomes" id="UP001596105">
    <property type="component" value="Unassembled WGS sequence"/>
</dbReference>
<keyword evidence="2" id="KW-0328">Glycosyltransferase</keyword>
<proteinExistence type="predicted"/>
<dbReference type="GO" id="GO:0016757">
    <property type="term" value="F:glycosyltransferase activity"/>
    <property type="evidence" value="ECO:0007669"/>
    <property type="project" value="UniProtKB-KW"/>
</dbReference>